<feature type="transmembrane region" description="Helical" evidence="7">
    <location>
        <begin position="154"/>
        <end position="177"/>
    </location>
</feature>
<keyword evidence="2 7" id="KW-0812">Transmembrane</keyword>
<keyword evidence="10" id="KW-1185">Reference proteome</keyword>
<evidence type="ECO:0000256" key="3">
    <source>
        <dbReference type="ARBA" id="ARBA00022989"/>
    </source>
</evidence>
<proteinExistence type="inferred from homology"/>
<evidence type="ECO:0000256" key="6">
    <source>
        <dbReference type="SAM" id="MobiDB-lite"/>
    </source>
</evidence>
<feature type="domain" description="Rhodopsin" evidence="8">
    <location>
        <begin position="68"/>
        <end position="288"/>
    </location>
</feature>
<protein>
    <recommendedName>
        <fullName evidence="8">Rhodopsin domain-containing protein</fullName>
    </recommendedName>
</protein>
<evidence type="ECO:0000256" key="2">
    <source>
        <dbReference type="ARBA" id="ARBA00022692"/>
    </source>
</evidence>
<evidence type="ECO:0000313" key="9">
    <source>
        <dbReference type="EMBL" id="KAK2593719.1"/>
    </source>
</evidence>
<reference evidence="9" key="1">
    <citation type="submission" date="2023-06" db="EMBL/GenBank/DDBJ databases">
        <title>Conoideocrella luteorostrata (Hypocreales: Clavicipitaceae), a potential biocontrol fungus for elongate hemlock scale in United States Christmas tree production areas.</title>
        <authorList>
            <person name="Barrett H."/>
            <person name="Lovett B."/>
            <person name="Macias A.M."/>
            <person name="Stajich J.E."/>
            <person name="Kasson M.T."/>
        </authorList>
    </citation>
    <scope>NUCLEOTIDE SEQUENCE</scope>
    <source>
        <strain evidence="9">ARSEF 14590</strain>
    </source>
</reference>
<feature type="transmembrane region" description="Helical" evidence="7">
    <location>
        <begin position="197"/>
        <end position="217"/>
    </location>
</feature>
<evidence type="ECO:0000256" key="1">
    <source>
        <dbReference type="ARBA" id="ARBA00004141"/>
    </source>
</evidence>
<evidence type="ECO:0000256" key="7">
    <source>
        <dbReference type="SAM" id="Phobius"/>
    </source>
</evidence>
<feature type="compositionally biased region" description="Polar residues" evidence="6">
    <location>
        <begin position="377"/>
        <end position="391"/>
    </location>
</feature>
<evidence type="ECO:0000256" key="4">
    <source>
        <dbReference type="ARBA" id="ARBA00023136"/>
    </source>
</evidence>
<keyword evidence="4 7" id="KW-0472">Membrane</keyword>
<dbReference type="Proteomes" id="UP001251528">
    <property type="component" value="Unassembled WGS sequence"/>
</dbReference>
<evidence type="ECO:0000256" key="5">
    <source>
        <dbReference type="ARBA" id="ARBA00038359"/>
    </source>
</evidence>
<sequence length="391" mass="43654">MPSENELAKPPDLDNPRGRGLEIAVSIVLGFMTIIVALRLWGRYQRNTPGGRRSAKPQYGESMFWILMSDIAVVVSYVLSVTLTILCCMAIRWGEGLHIKALNHAQARAVLKIFYVYQVVYKFVSGIAKIATLFLLLAISMVQMRVFNLFCKSFAAYIALYCIGTSVATIFQCGLYFRANWSPDGKEHCIELPAFWFSHAAINVSATTVMAILPWWLFTNITYKRKHTIAIIMTLFALAETALGSAKSDADMVRRSPPDGTVTGILTSQLEVDFACIAACVPTVLKMMEELWIKFCIHVLGRTSTSWKKTRRATGNSSTERETATSERSRRSDKISTSIPRTVHSGPYDSRAYANIGRSQMDDKSTNSREHIFASPDNRTQVGSKQTARSM</sequence>
<feature type="region of interest" description="Disordered" evidence="6">
    <location>
        <begin position="308"/>
        <end position="391"/>
    </location>
</feature>
<dbReference type="GO" id="GO:0016020">
    <property type="term" value="C:membrane"/>
    <property type="evidence" value="ECO:0007669"/>
    <property type="project" value="UniProtKB-SubCell"/>
</dbReference>
<dbReference type="AlphaFoldDB" id="A0AAJ0CLB0"/>
<keyword evidence="3 7" id="KW-1133">Transmembrane helix</keyword>
<comment type="subcellular location">
    <subcellularLocation>
        <location evidence="1">Membrane</location>
        <topology evidence="1">Multi-pass membrane protein</topology>
    </subcellularLocation>
</comment>
<evidence type="ECO:0000259" key="8">
    <source>
        <dbReference type="Pfam" id="PF20684"/>
    </source>
</evidence>
<feature type="transmembrane region" description="Helical" evidence="7">
    <location>
        <begin position="20"/>
        <end position="42"/>
    </location>
</feature>
<accession>A0AAJ0CLB0</accession>
<dbReference type="PANTHER" id="PTHR33048:SF47">
    <property type="entry name" value="INTEGRAL MEMBRANE PROTEIN-RELATED"/>
    <property type="match status" value="1"/>
</dbReference>
<comment type="caution">
    <text evidence="9">The sequence shown here is derived from an EMBL/GenBank/DDBJ whole genome shotgun (WGS) entry which is preliminary data.</text>
</comment>
<feature type="transmembrane region" description="Helical" evidence="7">
    <location>
        <begin position="113"/>
        <end position="142"/>
    </location>
</feature>
<feature type="compositionally biased region" description="Basic and acidic residues" evidence="6">
    <location>
        <begin position="319"/>
        <end position="334"/>
    </location>
</feature>
<dbReference type="PANTHER" id="PTHR33048">
    <property type="entry name" value="PTH11-LIKE INTEGRAL MEMBRANE PROTEIN (AFU_ORTHOLOGUE AFUA_5G11245)"/>
    <property type="match status" value="1"/>
</dbReference>
<name>A0AAJ0CLB0_9HYPO</name>
<dbReference type="Pfam" id="PF20684">
    <property type="entry name" value="Fung_rhodopsin"/>
    <property type="match status" value="1"/>
</dbReference>
<dbReference type="EMBL" id="JASWJB010000198">
    <property type="protein sequence ID" value="KAK2593719.1"/>
    <property type="molecule type" value="Genomic_DNA"/>
</dbReference>
<comment type="similarity">
    <text evidence="5">Belongs to the SAT4 family.</text>
</comment>
<dbReference type="InterPro" id="IPR052337">
    <property type="entry name" value="SAT4-like"/>
</dbReference>
<dbReference type="InterPro" id="IPR049326">
    <property type="entry name" value="Rhodopsin_dom_fungi"/>
</dbReference>
<feature type="compositionally biased region" description="Basic and acidic residues" evidence="6">
    <location>
        <begin position="360"/>
        <end position="372"/>
    </location>
</feature>
<evidence type="ECO:0000313" key="10">
    <source>
        <dbReference type="Proteomes" id="UP001251528"/>
    </source>
</evidence>
<feature type="transmembrane region" description="Helical" evidence="7">
    <location>
        <begin position="63"/>
        <end position="93"/>
    </location>
</feature>
<gene>
    <name evidence="9" type="ORF">QQS21_008584</name>
</gene>
<organism evidence="9 10">
    <name type="scientific">Conoideocrella luteorostrata</name>
    <dbReference type="NCBI Taxonomy" id="1105319"/>
    <lineage>
        <taxon>Eukaryota</taxon>
        <taxon>Fungi</taxon>
        <taxon>Dikarya</taxon>
        <taxon>Ascomycota</taxon>
        <taxon>Pezizomycotina</taxon>
        <taxon>Sordariomycetes</taxon>
        <taxon>Hypocreomycetidae</taxon>
        <taxon>Hypocreales</taxon>
        <taxon>Clavicipitaceae</taxon>
        <taxon>Conoideocrella</taxon>
    </lineage>
</organism>